<sequence length="139" mass="15885">MRLIRSLLPLHHRWSSRLGWNDLQLCVKVGKKRVICLMVAPLHGKDNFISLMEGSQDQYLMVLPDQRTYCRQATLMLSQRSSFTFTLSPIRPTTPYLLINHGTFERSGTKEFMKALAAGADVSMIRQFCLGFYLSLLGC</sequence>
<dbReference type="InterPro" id="IPR020575">
    <property type="entry name" value="Hsp90_N"/>
</dbReference>
<dbReference type="AlphaFoldDB" id="A0A1R3GG68"/>
<keyword evidence="2" id="KW-1185">Reference proteome</keyword>
<gene>
    <name evidence="1" type="ORF">COLO4_35509</name>
</gene>
<dbReference type="STRING" id="93759.A0A1R3GG68"/>
<evidence type="ECO:0000313" key="1">
    <source>
        <dbReference type="EMBL" id="OMO57072.1"/>
    </source>
</evidence>
<dbReference type="OrthoDB" id="28737at2759"/>
<name>A0A1R3GG68_9ROSI</name>
<dbReference type="Proteomes" id="UP000187203">
    <property type="component" value="Unassembled WGS sequence"/>
</dbReference>
<dbReference type="EMBL" id="AWUE01022648">
    <property type="protein sequence ID" value="OMO57072.1"/>
    <property type="molecule type" value="Genomic_DNA"/>
</dbReference>
<dbReference type="PRINTS" id="PR00775">
    <property type="entry name" value="HEATSHOCK90"/>
</dbReference>
<evidence type="ECO:0000313" key="2">
    <source>
        <dbReference type="Proteomes" id="UP000187203"/>
    </source>
</evidence>
<accession>A0A1R3GG68</accession>
<organism evidence="1 2">
    <name type="scientific">Corchorus olitorius</name>
    <dbReference type="NCBI Taxonomy" id="93759"/>
    <lineage>
        <taxon>Eukaryota</taxon>
        <taxon>Viridiplantae</taxon>
        <taxon>Streptophyta</taxon>
        <taxon>Embryophyta</taxon>
        <taxon>Tracheophyta</taxon>
        <taxon>Spermatophyta</taxon>
        <taxon>Magnoliopsida</taxon>
        <taxon>eudicotyledons</taxon>
        <taxon>Gunneridae</taxon>
        <taxon>Pentapetalae</taxon>
        <taxon>rosids</taxon>
        <taxon>malvids</taxon>
        <taxon>Malvales</taxon>
        <taxon>Malvaceae</taxon>
        <taxon>Grewioideae</taxon>
        <taxon>Apeibeae</taxon>
        <taxon>Corchorus</taxon>
    </lineage>
</organism>
<comment type="caution">
    <text evidence="1">The sequence shown here is derived from an EMBL/GenBank/DDBJ whole genome shotgun (WGS) entry which is preliminary data.</text>
</comment>
<protein>
    <submittedName>
        <fullName evidence="1">Uncharacterized protein</fullName>
    </submittedName>
</protein>
<proteinExistence type="predicted"/>
<reference evidence="2" key="1">
    <citation type="submission" date="2013-09" db="EMBL/GenBank/DDBJ databases">
        <title>Corchorus olitorius genome sequencing.</title>
        <authorList>
            <person name="Alam M."/>
            <person name="Haque M.S."/>
            <person name="Islam M.S."/>
            <person name="Emdad E.M."/>
            <person name="Islam M.M."/>
            <person name="Ahmed B."/>
            <person name="Halim A."/>
            <person name="Hossen Q.M.M."/>
            <person name="Hossain M.Z."/>
            <person name="Ahmed R."/>
            <person name="Khan M.M."/>
            <person name="Islam R."/>
            <person name="Rashid M.M."/>
            <person name="Khan S.A."/>
            <person name="Rahman M.S."/>
            <person name="Alam M."/>
            <person name="Yahiya A.S."/>
            <person name="Khan M.S."/>
            <person name="Azam M.S."/>
            <person name="Haque T."/>
            <person name="Lashkar M.Z.H."/>
            <person name="Akhand A.I."/>
            <person name="Morshed G."/>
            <person name="Roy S."/>
            <person name="Uddin K.S."/>
            <person name="Rabeya T."/>
            <person name="Hossain A.S."/>
            <person name="Chowdhury A."/>
            <person name="Snigdha A.R."/>
            <person name="Mortoza M.S."/>
            <person name="Matin S.A."/>
            <person name="Hoque S.M.E."/>
            <person name="Islam M.K."/>
            <person name="Roy D.K."/>
            <person name="Haider R."/>
            <person name="Moosa M.M."/>
            <person name="Elias S.M."/>
            <person name="Hasan A.M."/>
            <person name="Jahan S."/>
            <person name="Shafiuddin M."/>
            <person name="Mahmood N."/>
            <person name="Shommy N.S."/>
        </authorList>
    </citation>
    <scope>NUCLEOTIDE SEQUENCE [LARGE SCALE GENOMIC DNA]</scope>
    <source>
        <strain evidence="2">cv. O-4</strain>
    </source>
</reference>